<dbReference type="Gene3D" id="3.30.560.10">
    <property type="entry name" value="Glucose Oxidase, domain 3"/>
    <property type="match status" value="1"/>
</dbReference>
<dbReference type="SUPFAM" id="SSF51905">
    <property type="entry name" value="FAD/NAD(P)-binding domain"/>
    <property type="match status" value="1"/>
</dbReference>
<dbReference type="PIRSF" id="PIRSF000137">
    <property type="entry name" value="Alcohol_oxidase"/>
    <property type="match status" value="1"/>
</dbReference>
<reference evidence="9" key="2">
    <citation type="submission" date="2015-01" db="EMBL/GenBank/DDBJ databases">
        <title>Evolutionary Origins and Diversification of the Mycorrhizal Mutualists.</title>
        <authorList>
            <consortium name="DOE Joint Genome Institute"/>
            <consortium name="Mycorrhizal Genomics Consortium"/>
            <person name="Kohler A."/>
            <person name="Kuo A."/>
            <person name="Nagy L.G."/>
            <person name="Floudas D."/>
            <person name="Copeland A."/>
            <person name="Barry K.W."/>
            <person name="Cichocki N."/>
            <person name="Veneault-Fourrey C."/>
            <person name="LaButti K."/>
            <person name="Lindquist E.A."/>
            <person name="Lipzen A."/>
            <person name="Lundell T."/>
            <person name="Morin E."/>
            <person name="Murat C."/>
            <person name="Riley R."/>
            <person name="Ohm R."/>
            <person name="Sun H."/>
            <person name="Tunlid A."/>
            <person name="Henrissat B."/>
            <person name="Grigoriev I.V."/>
            <person name="Hibbett D.S."/>
            <person name="Martin F."/>
        </authorList>
    </citation>
    <scope>NUCLEOTIDE SEQUENCE [LARGE SCALE GENOMIC DNA]</scope>
    <source>
        <strain evidence="9">MAFF 305830</strain>
    </source>
</reference>
<proteinExistence type="inferred from homology"/>
<evidence type="ECO:0000259" key="7">
    <source>
        <dbReference type="PROSITE" id="PS00624"/>
    </source>
</evidence>
<organism evidence="8 9">
    <name type="scientific">Serendipita vermifera MAFF 305830</name>
    <dbReference type="NCBI Taxonomy" id="933852"/>
    <lineage>
        <taxon>Eukaryota</taxon>
        <taxon>Fungi</taxon>
        <taxon>Dikarya</taxon>
        <taxon>Basidiomycota</taxon>
        <taxon>Agaricomycotina</taxon>
        <taxon>Agaricomycetes</taxon>
        <taxon>Sebacinales</taxon>
        <taxon>Serendipitaceae</taxon>
        <taxon>Serendipita</taxon>
    </lineage>
</organism>
<feature type="active site" description="Proton acceptor" evidence="3">
    <location>
        <position position="566"/>
    </location>
</feature>
<evidence type="ECO:0000256" key="3">
    <source>
        <dbReference type="PIRSR" id="PIRSR000137-1"/>
    </source>
</evidence>
<dbReference type="AlphaFoldDB" id="A0A0C3A8U9"/>
<dbReference type="PROSITE" id="PS00623">
    <property type="entry name" value="GMC_OXRED_1"/>
    <property type="match status" value="1"/>
</dbReference>
<dbReference type="GO" id="GO:0050660">
    <property type="term" value="F:flavin adenine dinucleotide binding"/>
    <property type="evidence" value="ECO:0007669"/>
    <property type="project" value="InterPro"/>
</dbReference>
<feature type="binding site" evidence="4">
    <location>
        <position position="238"/>
    </location>
    <ligand>
        <name>FAD</name>
        <dbReference type="ChEBI" id="CHEBI:57692"/>
    </ligand>
</feature>
<dbReference type="Pfam" id="PF00732">
    <property type="entry name" value="GMC_oxred_N"/>
    <property type="match status" value="1"/>
</dbReference>
<sequence>MISEQDIDSSYDYIVVGGGTAGLTVADRLTENPRKSVLVIETGQLDEREVAFLVPHFIGTAPPKYFYNLTSIPQPGSQNRTFPVLAGCVVGGGSAVNGMFFDRGSAGDYNLWRDLGNPGWGWEDLLPYFKKSETFHPPDSTTARDFGVTYDMSIRGTSGPIHASYPPFLYPAIKNFQAAFKEFGSQVPYDGASGNALGAFWTPNSLNPAEMIRSYSRIAHYDRVASRPNLHLLTGHKVAKVLFRGNTATGVEFVPFGGSRRTKVDAKREVIIAAGAPHTPQVLQLSGIGPASLLKKLHIPVVVNLPGVGQNFQDHPSMFTDGILANDLNPSPSNGTNATWVEEQRIPYETEKKGFFTVSSSNSAAFIPLHELTNRTNELIASYASQDPALQFPAGTDATIIAGWRAQRDALLTSVRSGVVALTEYAGGAAAGFSIILEKPPSRGSININSTDPLANPVFDYGLYKNPVDVETQVEGVKAWRRLLSMPSFQALGAQPTTPANNITTDEQLREWVIQTSFPTTAHPSGTASMLPRRLGGVVGPDLLVYGVSRLSAVDASIMPMIPATHLSSTVYAIAEKAADMIKARNA</sequence>
<dbReference type="OrthoDB" id="269227at2759"/>
<dbReference type="GO" id="GO:0016614">
    <property type="term" value="F:oxidoreductase activity, acting on CH-OH group of donors"/>
    <property type="evidence" value="ECO:0007669"/>
    <property type="project" value="InterPro"/>
</dbReference>
<comment type="similarity">
    <text evidence="2 5">Belongs to the GMC oxidoreductase family.</text>
</comment>
<feature type="domain" description="Glucose-methanol-choline oxidoreductase N-terminal" evidence="7">
    <location>
        <begin position="275"/>
        <end position="289"/>
    </location>
</feature>
<dbReference type="GO" id="GO:0044550">
    <property type="term" value="P:secondary metabolite biosynthetic process"/>
    <property type="evidence" value="ECO:0007669"/>
    <property type="project" value="TreeGrafter"/>
</dbReference>
<dbReference type="PANTHER" id="PTHR11552">
    <property type="entry name" value="GLUCOSE-METHANOL-CHOLINE GMC OXIDOREDUCTASE"/>
    <property type="match status" value="1"/>
</dbReference>
<evidence type="ECO:0000256" key="4">
    <source>
        <dbReference type="PIRSR" id="PIRSR000137-2"/>
    </source>
</evidence>
<dbReference type="PROSITE" id="PS00624">
    <property type="entry name" value="GMC_OXRED_2"/>
    <property type="match status" value="1"/>
</dbReference>
<dbReference type="STRING" id="933852.A0A0C3A8U9"/>
<evidence type="ECO:0000256" key="1">
    <source>
        <dbReference type="ARBA" id="ARBA00001974"/>
    </source>
</evidence>
<feature type="active site" description="Proton donor" evidence="3">
    <location>
        <position position="523"/>
    </location>
</feature>
<keyword evidence="9" id="KW-1185">Reference proteome</keyword>
<feature type="domain" description="Glucose-methanol-choline oxidoreductase N-terminal" evidence="6">
    <location>
        <begin position="87"/>
        <end position="110"/>
    </location>
</feature>
<feature type="binding site" evidence="4">
    <location>
        <position position="89"/>
    </location>
    <ligand>
        <name>FAD</name>
        <dbReference type="ChEBI" id="CHEBI:57692"/>
    </ligand>
</feature>
<dbReference type="InterPro" id="IPR000172">
    <property type="entry name" value="GMC_OxRdtase_N"/>
</dbReference>
<reference evidence="8 9" key="1">
    <citation type="submission" date="2014-04" db="EMBL/GenBank/DDBJ databases">
        <authorList>
            <consortium name="DOE Joint Genome Institute"/>
            <person name="Kuo A."/>
            <person name="Zuccaro A."/>
            <person name="Kohler A."/>
            <person name="Nagy L.G."/>
            <person name="Floudas D."/>
            <person name="Copeland A."/>
            <person name="Barry K.W."/>
            <person name="Cichocki N."/>
            <person name="Veneault-Fourrey C."/>
            <person name="LaButti K."/>
            <person name="Lindquist E.A."/>
            <person name="Lipzen A."/>
            <person name="Lundell T."/>
            <person name="Morin E."/>
            <person name="Murat C."/>
            <person name="Sun H."/>
            <person name="Tunlid A."/>
            <person name="Henrissat B."/>
            <person name="Grigoriev I.V."/>
            <person name="Hibbett D.S."/>
            <person name="Martin F."/>
            <person name="Nordberg H.P."/>
            <person name="Cantor M.N."/>
            <person name="Hua S.X."/>
        </authorList>
    </citation>
    <scope>NUCLEOTIDE SEQUENCE [LARGE SCALE GENOMIC DNA]</scope>
    <source>
        <strain evidence="8 9">MAFF 305830</strain>
    </source>
</reference>
<gene>
    <name evidence="8" type="ORF">M408DRAFT_333664</name>
</gene>
<dbReference type="Gene3D" id="3.50.50.60">
    <property type="entry name" value="FAD/NAD(P)-binding domain"/>
    <property type="match status" value="1"/>
</dbReference>
<keyword evidence="5" id="KW-0285">Flavoprotein</keyword>
<dbReference type="Proteomes" id="UP000054097">
    <property type="component" value="Unassembled WGS sequence"/>
</dbReference>
<dbReference type="HOGENOM" id="CLU_002865_6_1_1"/>
<dbReference type="InterPro" id="IPR036188">
    <property type="entry name" value="FAD/NAD-bd_sf"/>
</dbReference>
<dbReference type="PANTHER" id="PTHR11552:SF115">
    <property type="entry name" value="DEHYDROGENASE XPTC-RELATED"/>
    <property type="match status" value="1"/>
</dbReference>
<keyword evidence="4 5" id="KW-0274">FAD</keyword>
<dbReference type="Pfam" id="PF05199">
    <property type="entry name" value="GMC_oxred_C"/>
    <property type="match status" value="1"/>
</dbReference>
<dbReference type="InterPro" id="IPR007867">
    <property type="entry name" value="GMC_OxRtase_C"/>
</dbReference>
<dbReference type="InterPro" id="IPR012132">
    <property type="entry name" value="GMC_OxRdtase"/>
</dbReference>
<evidence type="ECO:0000313" key="9">
    <source>
        <dbReference type="Proteomes" id="UP000054097"/>
    </source>
</evidence>
<evidence type="ECO:0000259" key="6">
    <source>
        <dbReference type="PROSITE" id="PS00623"/>
    </source>
</evidence>
<comment type="cofactor">
    <cofactor evidence="1 4">
        <name>FAD</name>
        <dbReference type="ChEBI" id="CHEBI:57692"/>
    </cofactor>
</comment>
<evidence type="ECO:0000256" key="2">
    <source>
        <dbReference type="ARBA" id="ARBA00010790"/>
    </source>
</evidence>
<protein>
    <submittedName>
        <fullName evidence="8">GMC oxidoreductase</fullName>
    </submittedName>
</protein>
<dbReference type="SUPFAM" id="SSF54373">
    <property type="entry name" value="FAD-linked reductases, C-terminal domain"/>
    <property type="match status" value="1"/>
</dbReference>
<accession>A0A0C3A8U9</accession>
<evidence type="ECO:0000313" key="8">
    <source>
        <dbReference type="EMBL" id="KIM21070.1"/>
    </source>
</evidence>
<name>A0A0C3A8U9_SERVB</name>
<dbReference type="EMBL" id="KN824394">
    <property type="protein sequence ID" value="KIM21070.1"/>
    <property type="molecule type" value="Genomic_DNA"/>
</dbReference>
<evidence type="ECO:0000256" key="5">
    <source>
        <dbReference type="RuleBase" id="RU003968"/>
    </source>
</evidence>